<name>A0A1J1IVJ2_9DIPT</name>
<keyword evidence="2" id="KW-0732">Signal</keyword>
<evidence type="ECO:0000256" key="1">
    <source>
        <dbReference type="SAM" id="MobiDB-lite"/>
    </source>
</evidence>
<organism evidence="3 4">
    <name type="scientific">Clunio marinus</name>
    <dbReference type="NCBI Taxonomy" id="568069"/>
    <lineage>
        <taxon>Eukaryota</taxon>
        <taxon>Metazoa</taxon>
        <taxon>Ecdysozoa</taxon>
        <taxon>Arthropoda</taxon>
        <taxon>Hexapoda</taxon>
        <taxon>Insecta</taxon>
        <taxon>Pterygota</taxon>
        <taxon>Neoptera</taxon>
        <taxon>Endopterygota</taxon>
        <taxon>Diptera</taxon>
        <taxon>Nematocera</taxon>
        <taxon>Chironomoidea</taxon>
        <taxon>Chironomidae</taxon>
        <taxon>Clunio</taxon>
    </lineage>
</organism>
<protein>
    <submittedName>
        <fullName evidence="3">CLUMA_CG017332, isoform A</fullName>
    </submittedName>
</protein>
<gene>
    <name evidence="3" type="ORF">CLUMA_CG017332</name>
</gene>
<evidence type="ECO:0000313" key="4">
    <source>
        <dbReference type="Proteomes" id="UP000183832"/>
    </source>
</evidence>
<dbReference type="EMBL" id="CVRI01000063">
    <property type="protein sequence ID" value="CRL04229.1"/>
    <property type="molecule type" value="Genomic_DNA"/>
</dbReference>
<evidence type="ECO:0000313" key="3">
    <source>
        <dbReference type="EMBL" id="CRL04229.1"/>
    </source>
</evidence>
<dbReference type="AlphaFoldDB" id="A0A1J1IVJ2"/>
<dbReference type="Proteomes" id="UP000183832">
    <property type="component" value="Unassembled WGS sequence"/>
</dbReference>
<keyword evidence="4" id="KW-1185">Reference proteome</keyword>
<feature type="region of interest" description="Disordered" evidence="1">
    <location>
        <begin position="63"/>
        <end position="96"/>
    </location>
</feature>
<feature type="chain" id="PRO_5012317409" evidence="2">
    <location>
        <begin position="20"/>
        <end position="227"/>
    </location>
</feature>
<sequence length="227" mass="25220">MKLQLQGLLVLWIICMTNGAPYSKYGRSCKDIGCLPRETCVMAYESCSFSQQENVSCGRYPTCKKNSDAQSTQQSSGASYNPNYNTASENTRPSNVNVNPPRAEAIDPNLVFGFPSNPNIHPQMPPQQIPLDIPRLPDNRQAFPATPNQGGGSYYNPGLYPAPTPPPNVFGPFRNKNVEKSTEPSLLDQFLYNKSPRNLSTINNANLNLTLFSLLFLLIYRIRNNLA</sequence>
<reference evidence="3 4" key="1">
    <citation type="submission" date="2015-04" db="EMBL/GenBank/DDBJ databases">
        <authorList>
            <person name="Syromyatnikov M.Y."/>
            <person name="Popov V.N."/>
        </authorList>
    </citation>
    <scope>NUCLEOTIDE SEQUENCE [LARGE SCALE GENOMIC DNA]</scope>
</reference>
<dbReference type="PANTHER" id="PTHR39956">
    <property type="entry name" value="GH09530P-RELATED"/>
    <property type="match status" value="1"/>
</dbReference>
<accession>A0A1J1IVJ2</accession>
<dbReference type="PANTHER" id="PTHR39956:SF1">
    <property type="entry name" value="GH09530P-RELATED"/>
    <property type="match status" value="1"/>
</dbReference>
<proteinExistence type="predicted"/>
<feature type="signal peptide" evidence="2">
    <location>
        <begin position="1"/>
        <end position="19"/>
    </location>
</feature>
<evidence type="ECO:0000256" key="2">
    <source>
        <dbReference type="SAM" id="SignalP"/>
    </source>
</evidence>
<feature type="compositionally biased region" description="Polar residues" evidence="1">
    <location>
        <begin position="68"/>
        <end position="96"/>
    </location>
</feature>